<evidence type="ECO:0000259" key="1">
    <source>
        <dbReference type="PROSITE" id="PS51186"/>
    </source>
</evidence>
<dbReference type="Proteomes" id="UP001144313">
    <property type="component" value="Unassembled WGS sequence"/>
</dbReference>
<comment type="caution">
    <text evidence="2">The sequence shown here is derived from an EMBL/GenBank/DDBJ whole genome shotgun (WGS) entry which is preliminary data.</text>
</comment>
<dbReference type="RefSeq" id="WP_270117156.1">
    <property type="nucleotide sequence ID" value="NZ_BAAAOL010000009.1"/>
</dbReference>
<dbReference type="Gene3D" id="3.40.630.30">
    <property type="match status" value="1"/>
</dbReference>
<name>A0A9W6G473_9ACTN</name>
<dbReference type="AlphaFoldDB" id="A0A9W6G473"/>
<dbReference type="PROSITE" id="PS51186">
    <property type="entry name" value="GNAT"/>
    <property type="match status" value="1"/>
</dbReference>
<evidence type="ECO:0000313" key="2">
    <source>
        <dbReference type="EMBL" id="GLI40700.1"/>
    </source>
</evidence>
<dbReference type="Pfam" id="PF00583">
    <property type="entry name" value="Acetyltransf_1"/>
    <property type="match status" value="1"/>
</dbReference>
<organism evidence="2 3">
    <name type="scientific">Glycomyces algeriensis</name>
    <dbReference type="NCBI Taxonomy" id="256037"/>
    <lineage>
        <taxon>Bacteria</taxon>
        <taxon>Bacillati</taxon>
        <taxon>Actinomycetota</taxon>
        <taxon>Actinomycetes</taxon>
        <taxon>Glycomycetales</taxon>
        <taxon>Glycomycetaceae</taxon>
        <taxon>Glycomyces</taxon>
    </lineage>
</organism>
<feature type="domain" description="N-acetyltransferase" evidence="1">
    <location>
        <begin position="13"/>
        <end position="157"/>
    </location>
</feature>
<evidence type="ECO:0000313" key="3">
    <source>
        <dbReference type="Proteomes" id="UP001144313"/>
    </source>
</evidence>
<dbReference type="InterPro" id="IPR016181">
    <property type="entry name" value="Acyl_CoA_acyltransferase"/>
</dbReference>
<sequence>MTNARHAELGDIDEIIRLREVMLAPWFDMSDTGWKPETAAILQRRLDEPKPTMAVTVVEAPGGSGALASCATGVISERLPNPVNPSGRYGWIFNVVTDPQWRGRGYSRACTQALLDWFGDQSVHVLELLASQQGEGLYRELGFTVSEEPAMRLNRLR</sequence>
<keyword evidence="3" id="KW-1185">Reference proteome</keyword>
<reference evidence="2" key="1">
    <citation type="submission" date="2022-12" db="EMBL/GenBank/DDBJ databases">
        <title>Reference genome sequencing for broad-spectrum identification of bacterial and archaeal isolates by mass spectrometry.</title>
        <authorList>
            <person name="Sekiguchi Y."/>
            <person name="Tourlousse D.M."/>
        </authorList>
    </citation>
    <scope>NUCLEOTIDE SEQUENCE</scope>
    <source>
        <strain evidence="2">LLR39Z86</strain>
    </source>
</reference>
<protein>
    <submittedName>
        <fullName evidence="2">N-acetyltransferase</fullName>
    </submittedName>
</protein>
<accession>A0A9W6G473</accession>
<proteinExistence type="predicted"/>
<dbReference type="EMBL" id="BSDT01000001">
    <property type="protein sequence ID" value="GLI40700.1"/>
    <property type="molecule type" value="Genomic_DNA"/>
</dbReference>
<gene>
    <name evidence="2" type="ORF">GALLR39Z86_05500</name>
</gene>
<dbReference type="InterPro" id="IPR000182">
    <property type="entry name" value="GNAT_dom"/>
</dbReference>
<dbReference type="GO" id="GO:0016747">
    <property type="term" value="F:acyltransferase activity, transferring groups other than amino-acyl groups"/>
    <property type="evidence" value="ECO:0007669"/>
    <property type="project" value="InterPro"/>
</dbReference>
<dbReference type="CDD" id="cd04301">
    <property type="entry name" value="NAT_SF"/>
    <property type="match status" value="1"/>
</dbReference>
<dbReference type="SUPFAM" id="SSF55729">
    <property type="entry name" value="Acyl-CoA N-acyltransferases (Nat)"/>
    <property type="match status" value="1"/>
</dbReference>